<organism evidence="2 3">
    <name type="scientific">Clostridium autoethanogenum</name>
    <dbReference type="NCBI Taxonomy" id="84023"/>
    <lineage>
        <taxon>Bacteria</taxon>
        <taxon>Bacillati</taxon>
        <taxon>Bacillota</taxon>
        <taxon>Clostridia</taxon>
        <taxon>Eubacteriales</taxon>
        <taxon>Clostridiaceae</taxon>
        <taxon>Clostridium</taxon>
    </lineage>
</organism>
<gene>
    <name evidence="2" type="ORF">D9O40_03645</name>
</gene>
<dbReference type="RefSeq" id="WP_122057970.1">
    <property type="nucleotide sequence ID" value="NZ_RFAQ01000006.1"/>
</dbReference>
<name>A0A3M0SXW5_9CLOT</name>
<dbReference type="EMBL" id="RFAQ01000006">
    <property type="protein sequence ID" value="RMD03247.1"/>
    <property type="molecule type" value="Genomic_DNA"/>
</dbReference>
<evidence type="ECO:0000313" key="2">
    <source>
        <dbReference type="EMBL" id="RMD03247.1"/>
    </source>
</evidence>
<proteinExistence type="predicted"/>
<feature type="compositionally biased region" description="Basic residues" evidence="1">
    <location>
        <begin position="284"/>
        <end position="296"/>
    </location>
</feature>
<dbReference type="Proteomes" id="UP000277999">
    <property type="component" value="Unassembled WGS sequence"/>
</dbReference>
<accession>A0A3M0SXW5</accession>
<sequence>MVIDKEKINNFLNTLTKDEIEDLNKKDQQEAEDCYKDFKEQFKNGSCFICNKHLKTFSADNPCLHWLLRENNKIKKKDIQKVLDKFSYFQVNSYLRWVANSDEFFKNINDLEDEKDESKLIEITLKYKHIKWSISCSYGDYTGHVGKKANFPHYHFEMLLNGQVFIKFNDFHIPFKESDLFGLIMIKDFGAIESYGTGGTGMESLMNCKPEDLVKYSSFTKDESKADINISTIASFGKDGILVDDVFKIIEEAEKSGVSAARLLQERANSVVSFVSPHDSVPKKEKRSGRRNHKLK</sequence>
<evidence type="ECO:0000313" key="3">
    <source>
        <dbReference type="Proteomes" id="UP000277999"/>
    </source>
</evidence>
<evidence type="ECO:0000256" key="1">
    <source>
        <dbReference type="SAM" id="MobiDB-lite"/>
    </source>
</evidence>
<reference evidence="2 3" key="1">
    <citation type="submission" date="2018-10" db="EMBL/GenBank/DDBJ databases">
        <title>Genome-centric metagenomics revealed C2 chemical producing, CO utilizing Clostridium with novel acetogenic gene cluster.</title>
        <authorList>
            <person name="Kang H."/>
            <person name="Park B."/>
            <person name="Choi I.G."/>
            <person name="Chang I.S."/>
        </authorList>
    </citation>
    <scope>NUCLEOTIDE SEQUENCE [LARGE SCALE GENOMIC DNA]</scope>
    <source>
        <strain evidence="2 3">H21-9</strain>
    </source>
</reference>
<protein>
    <submittedName>
        <fullName evidence="2">Uncharacterized protein</fullName>
    </submittedName>
</protein>
<feature type="region of interest" description="Disordered" evidence="1">
    <location>
        <begin position="275"/>
        <end position="296"/>
    </location>
</feature>
<dbReference type="AlphaFoldDB" id="A0A3M0SXW5"/>
<comment type="caution">
    <text evidence="2">The sequence shown here is derived from an EMBL/GenBank/DDBJ whole genome shotgun (WGS) entry which is preliminary data.</text>
</comment>